<keyword evidence="8" id="KW-1185">Reference proteome</keyword>
<keyword evidence="3 6" id="KW-1133">Transmembrane helix</keyword>
<organism evidence="7 8">
    <name type="scientific">Aspergillus versicolor CBS 583.65</name>
    <dbReference type="NCBI Taxonomy" id="1036611"/>
    <lineage>
        <taxon>Eukaryota</taxon>
        <taxon>Fungi</taxon>
        <taxon>Dikarya</taxon>
        <taxon>Ascomycota</taxon>
        <taxon>Pezizomycotina</taxon>
        <taxon>Eurotiomycetes</taxon>
        <taxon>Eurotiomycetidae</taxon>
        <taxon>Eurotiales</taxon>
        <taxon>Aspergillaceae</taxon>
        <taxon>Aspergillus</taxon>
        <taxon>Aspergillus subgen. Nidulantes</taxon>
    </lineage>
</organism>
<evidence type="ECO:0000256" key="1">
    <source>
        <dbReference type="ARBA" id="ARBA00004167"/>
    </source>
</evidence>
<keyword evidence="4 6" id="KW-0472">Membrane</keyword>
<evidence type="ECO:0000313" key="7">
    <source>
        <dbReference type="EMBL" id="OJJ02383.1"/>
    </source>
</evidence>
<evidence type="ECO:0000256" key="3">
    <source>
        <dbReference type="ARBA" id="ARBA00022989"/>
    </source>
</evidence>
<keyword evidence="2 6" id="KW-0812">Transmembrane</keyword>
<dbReference type="Gene3D" id="1.20.5.510">
    <property type="entry name" value="Single helix bin"/>
    <property type="match status" value="1"/>
</dbReference>
<gene>
    <name evidence="7" type="ORF">ASPVEDRAFT_53079</name>
</gene>
<comment type="subcellular location">
    <subcellularLocation>
        <location evidence="1">Membrane</location>
        <topology evidence="1">Single-pass membrane protein</topology>
    </subcellularLocation>
</comment>
<feature type="compositionally biased region" description="Low complexity" evidence="5">
    <location>
        <begin position="133"/>
        <end position="170"/>
    </location>
</feature>
<name>A0A1L9PLL5_ASPVE</name>
<protein>
    <submittedName>
        <fullName evidence="7">Uncharacterized protein</fullName>
    </submittedName>
</protein>
<evidence type="ECO:0000256" key="5">
    <source>
        <dbReference type="SAM" id="MobiDB-lite"/>
    </source>
</evidence>
<dbReference type="VEuPathDB" id="FungiDB:ASPVEDRAFT_53079"/>
<feature type="region of interest" description="Disordered" evidence="5">
    <location>
        <begin position="210"/>
        <end position="255"/>
    </location>
</feature>
<evidence type="ECO:0000256" key="4">
    <source>
        <dbReference type="ARBA" id="ARBA00023136"/>
    </source>
</evidence>
<evidence type="ECO:0000256" key="2">
    <source>
        <dbReference type="ARBA" id="ARBA00022692"/>
    </source>
</evidence>
<proteinExistence type="predicted"/>
<sequence>MNSFDYGPPNGFTLRRNSTCSANEHNCTYNPWGGNEWHNCCPQDSYCVDGDNYICCPTESGCRINLTQDPHCANNETWDLWINYLNDGKDEHYFCCPPGQVGFLQTLGEDNSGVGCADPPLTGSDQKSLSLVASGTPSASRTPSTTSTPTGTPTETPAETTVETDVDTAPSSGSSNKGAIAGGVVGGCAGLALIIALVWFLLYRRRKQAGPTVSPGASTPAEKFNSDPKELPDSPARAELPSPGAMAHELPANER</sequence>
<dbReference type="PANTHER" id="PTHR15549">
    <property type="entry name" value="PAIRED IMMUNOGLOBULIN-LIKE TYPE 2 RECEPTOR"/>
    <property type="match status" value="1"/>
</dbReference>
<dbReference type="Proteomes" id="UP000184073">
    <property type="component" value="Unassembled WGS sequence"/>
</dbReference>
<dbReference type="STRING" id="1036611.A0A1L9PLL5"/>
<evidence type="ECO:0000256" key="6">
    <source>
        <dbReference type="SAM" id="Phobius"/>
    </source>
</evidence>
<feature type="transmembrane region" description="Helical" evidence="6">
    <location>
        <begin position="179"/>
        <end position="202"/>
    </location>
</feature>
<dbReference type="OrthoDB" id="4779287at2759"/>
<dbReference type="InterPro" id="IPR051694">
    <property type="entry name" value="Immunoregulatory_rcpt-like"/>
</dbReference>
<accession>A0A1L9PLL5</accession>
<dbReference type="RefSeq" id="XP_040668145.1">
    <property type="nucleotide sequence ID" value="XM_040814744.1"/>
</dbReference>
<reference evidence="8" key="1">
    <citation type="journal article" date="2017" name="Genome Biol.">
        <title>Comparative genomics reveals high biological diversity and specific adaptations in the industrially and medically important fungal genus Aspergillus.</title>
        <authorList>
            <person name="de Vries R.P."/>
            <person name="Riley R."/>
            <person name="Wiebenga A."/>
            <person name="Aguilar-Osorio G."/>
            <person name="Amillis S."/>
            <person name="Uchima C.A."/>
            <person name="Anderluh G."/>
            <person name="Asadollahi M."/>
            <person name="Askin M."/>
            <person name="Barry K."/>
            <person name="Battaglia E."/>
            <person name="Bayram O."/>
            <person name="Benocci T."/>
            <person name="Braus-Stromeyer S.A."/>
            <person name="Caldana C."/>
            <person name="Canovas D."/>
            <person name="Cerqueira G.C."/>
            <person name="Chen F."/>
            <person name="Chen W."/>
            <person name="Choi C."/>
            <person name="Clum A."/>
            <person name="Dos Santos R.A."/>
            <person name="Damasio A.R."/>
            <person name="Diallinas G."/>
            <person name="Emri T."/>
            <person name="Fekete E."/>
            <person name="Flipphi M."/>
            <person name="Freyberg S."/>
            <person name="Gallo A."/>
            <person name="Gournas C."/>
            <person name="Habgood R."/>
            <person name="Hainaut M."/>
            <person name="Harispe M.L."/>
            <person name="Henrissat B."/>
            <person name="Hilden K.S."/>
            <person name="Hope R."/>
            <person name="Hossain A."/>
            <person name="Karabika E."/>
            <person name="Karaffa L."/>
            <person name="Karanyi Z."/>
            <person name="Krasevec N."/>
            <person name="Kuo A."/>
            <person name="Kusch H."/>
            <person name="LaButti K."/>
            <person name="Lagendijk E.L."/>
            <person name="Lapidus A."/>
            <person name="Levasseur A."/>
            <person name="Lindquist E."/>
            <person name="Lipzen A."/>
            <person name="Logrieco A.F."/>
            <person name="MacCabe A."/>
            <person name="Maekelae M.R."/>
            <person name="Malavazi I."/>
            <person name="Melin P."/>
            <person name="Meyer V."/>
            <person name="Mielnichuk N."/>
            <person name="Miskei M."/>
            <person name="Molnar A.P."/>
            <person name="Mule G."/>
            <person name="Ngan C.Y."/>
            <person name="Orejas M."/>
            <person name="Orosz E."/>
            <person name="Ouedraogo J.P."/>
            <person name="Overkamp K.M."/>
            <person name="Park H.-S."/>
            <person name="Perrone G."/>
            <person name="Piumi F."/>
            <person name="Punt P.J."/>
            <person name="Ram A.F."/>
            <person name="Ramon A."/>
            <person name="Rauscher S."/>
            <person name="Record E."/>
            <person name="Riano-Pachon D.M."/>
            <person name="Robert V."/>
            <person name="Roehrig J."/>
            <person name="Ruller R."/>
            <person name="Salamov A."/>
            <person name="Salih N.S."/>
            <person name="Samson R.A."/>
            <person name="Sandor E."/>
            <person name="Sanguinetti M."/>
            <person name="Schuetze T."/>
            <person name="Sepcic K."/>
            <person name="Shelest E."/>
            <person name="Sherlock G."/>
            <person name="Sophianopoulou V."/>
            <person name="Squina F.M."/>
            <person name="Sun H."/>
            <person name="Susca A."/>
            <person name="Todd R.B."/>
            <person name="Tsang A."/>
            <person name="Unkles S.E."/>
            <person name="van de Wiele N."/>
            <person name="van Rossen-Uffink D."/>
            <person name="Oliveira J.V."/>
            <person name="Vesth T.C."/>
            <person name="Visser J."/>
            <person name="Yu J.-H."/>
            <person name="Zhou M."/>
            <person name="Andersen M.R."/>
            <person name="Archer D.B."/>
            <person name="Baker S.E."/>
            <person name="Benoit I."/>
            <person name="Brakhage A.A."/>
            <person name="Braus G.H."/>
            <person name="Fischer R."/>
            <person name="Frisvad J.C."/>
            <person name="Goldman G.H."/>
            <person name="Houbraken J."/>
            <person name="Oakley B."/>
            <person name="Pocsi I."/>
            <person name="Scazzocchio C."/>
            <person name="Seiboth B."/>
            <person name="vanKuyk P.A."/>
            <person name="Wortman J."/>
            <person name="Dyer P.S."/>
            <person name="Grigoriev I.V."/>
        </authorList>
    </citation>
    <scope>NUCLEOTIDE SEQUENCE [LARGE SCALE GENOMIC DNA]</scope>
    <source>
        <strain evidence="8">CBS 583.65</strain>
    </source>
</reference>
<dbReference type="GeneID" id="63730255"/>
<dbReference type="AlphaFoldDB" id="A0A1L9PLL5"/>
<feature type="region of interest" description="Disordered" evidence="5">
    <location>
        <begin position="127"/>
        <end position="177"/>
    </location>
</feature>
<evidence type="ECO:0000313" key="8">
    <source>
        <dbReference type="Proteomes" id="UP000184073"/>
    </source>
</evidence>
<dbReference type="EMBL" id="KV878129">
    <property type="protein sequence ID" value="OJJ02383.1"/>
    <property type="molecule type" value="Genomic_DNA"/>
</dbReference>
<dbReference type="GO" id="GO:0016020">
    <property type="term" value="C:membrane"/>
    <property type="evidence" value="ECO:0007669"/>
    <property type="project" value="UniProtKB-SubCell"/>
</dbReference>
<dbReference type="GO" id="GO:0071944">
    <property type="term" value="C:cell periphery"/>
    <property type="evidence" value="ECO:0007669"/>
    <property type="project" value="UniProtKB-ARBA"/>
</dbReference>